<feature type="transmembrane region" description="Helical" evidence="1">
    <location>
        <begin position="27"/>
        <end position="51"/>
    </location>
</feature>
<keyword evidence="1" id="KW-0472">Membrane</keyword>
<comment type="caution">
    <text evidence="2">The sequence shown here is derived from an EMBL/GenBank/DDBJ whole genome shotgun (WGS) entry which is preliminary data.</text>
</comment>
<keyword evidence="1" id="KW-1133">Transmembrane helix</keyword>
<reference evidence="2" key="1">
    <citation type="submission" date="2023-02" db="EMBL/GenBank/DDBJ databases">
        <title>Identification and recombinant expression of a fungal hydrolase from Papiliotrema laurentii that hydrolyzes apple cutin and clears colloidal polyester polyurethane.</title>
        <authorList>
            <consortium name="DOE Joint Genome Institute"/>
            <person name="Roman V.A."/>
            <person name="Bojanowski C."/>
            <person name="Crable B.R."/>
            <person name="Wagner D.N."/>
            <person name="Hung C.S."/>
            <person name="Nadeau L.J."/>
            <person name="Schratz L."/>
            <person name="Haridas S."/>
            <person name="Pangilinan J."/>
            <person name="Lipzen A."/>
            <person name="Na H."/>
            <person name="Yan M."/>
            <person name="Ng V."/>
            <person name="Grigoriev I.V."/>
            <person name="Spatafora J.W."/>
            <person name="Barlow D."/>
            <person name="Biffinger J."/>
            <person name="Kelley-Loughnane N."/>
            <person name="Varaljay V.A."/>
            <person name="Crookes-Goodson W.J."/>
        </authorList>
    </citation>
    <scope>NUCLEOTIDE SEQUENCE</scope>
    <source>
        <strain evidence="2">5307AH</strain>
    </source>
</reference>
<evidence type="ECO:0000313" key="3">
    <source>
        <dbReference type="Proteomes" id="UP001182556"/>
    </source>
</evidence>
<dbReference type="Proteomes" id="UP001182556">
    <property type="component" value="Unassembled WGS sequence"/>
</dbReference>
<name>A0AAD9CYI5_PAPLA</name>
<proteinExistence type="predicted"/>
<keyword evidence="1" id="KW-0812">Transmembrane</keyword>
<gene>
    <name evidence="2" type="ORF">DB88DRAFT_490447</name>
</gene>
<evidence type="ECO:0000256" key="1">
    <source>
        <dbReference type="SAM" id="Phobius"/>
    </source>
</evidence>
<dbReference type="EMBL" id="JAODAN010000005">
    <property type="protein sequence ID" value="KAK1924451.1"/>
    <property type="molecule type" value="Genomic_DNA"/>
</dbReference>
<accession>A0AAD9CYI5</accession>
<organism evidence="2 3">
    <name type="scientific">Papiliotrema laurentii</name>
    <name type="common">Cryptococcus laurentii</name>
    <dbReference type="NCBI Taxonomy" id="5418"/>
    <lineage>
        <taxon>Eukaryota</taxon>
        <taxon>Fungi</taxon>
        <taxon>Dikarya</taxon>
        <taxon>Basidiomycota</taxon>
        <taxon>Agaricomycotina</taxon>
        <taxon>Tremellomycetes</taxon>
        <taxon>Tremellales</taxon>
        <taxon>Rhynchogastremaceae</taxon>
        <taxon>Papiliotrema</taxon>
    </lineage>
</organism>
<sequence length="265" mass="29131">MTPTKVQPYPRADPSVLPTANIPTSTVAAIGGGFISFAICVILVLTVVRLVRIYGDVRRRRARGENITFGRQWETEGGFWGFFTGLSGGDSMAVGAGGRGDEYRRRLAERASKIAEANRKKPEMWAVRVPIKGASVREGDGWLDEPLGADVRDDKPTRSPILDVSVLILLPSPPETTTTIIDDEEYDDLPDLAIGTIQLVPMVQVPVDAAPTSTVSNQENHVEAKGEYKGKVDETVVQVNDVVEDRVRHAQWQTKEKRRVLEGLE</sequence>
<dbReference type="AlphaFoldDB" id="A0AAD9CYI5"/>
<keyword evidence="3" id="KW-1185">Reference proteome</keyword>
<evidence type="ECO:0000313" key="2">
    <source>
        <dbReference type="EMBL" id="KAK1924451.1"/>
    </source>
</evidence>
<protein>
    <submittedName>
        <fullName evidence="2">Uncharacterized protein</fullName>
    </submittedName>
</protein>